<organism evidence="3 4">
    <name type="scientific">Paramuricea clavata</name>
    <name type="common">Red gorgonian</name>
    <name type="synonym">Violescent sea-whip</name>
    <dbReference type="NCBI Taxonomy" id="317549"/>
    <lineage>
        <taxon>Eukaryota</taxon>
        <taxon>Metazoa</taxon>
        <taxon>Cnidaria</taxon>
        <taxon>Anthozoa</taxon>
        <taxon>Octocorallia</taxon>
        <taxon>Malacalcyonacea</taxon>
        <taxon>Plexauridae</taxon>
        <taxon>Paramuricea</taxon>
    </lineage>
</organism>
<evidence type="ECO:0000313" key="3">
    <source>
        <dbReference type="EMBL" id="CAB3981920.1"/>
    </source>
</evidence>
<dbReference type="Proteomes" id="UP001152795">
    <property type="component" value="Unassembled WGS sequence"/>
</dbReference>
<accession>A0A6S7G8R8</accession>
<dbReference type="SUPFAM" id="SSF56204">
    <property type="entry name" value="Hect, E3 ligase catalytic domain"/>
    <property type="match status" value="1"/>
</dbReference>
<gene>
    <name evidence="3" type="ORF">PACLA_8A021223</name>
</gene>
<dbReference type="PROSITE" id="PS50237">
    <property type="entry name" value="HECT"/>
    <property type="match status" value="1"/>
</dbReference>
<evidence type="ECO:0000256" key="1">
    <source>
        <dbReference type="ARBA" id="ARBA00022786"/>
    </source>
</evidence>
<dbReference type="InterPro" id="IPR035983">
    <property type="entry name" value="Hect_E3_ubiquitin_ligase"/>
</dbReference>
<protein>
    <submittedName>
        <fullName evidence="3">G2 M phase-specific E3 ubiquitin- ligase</fullName>
    </submittedName>
</protein>
<evidence type="ECO:0000313" key="4">
    <source>
        <dbReference type="Proteomes" id="UP001152795"/>
    </source>
</evidence>
<dbReference type="Gene3D" id="3.90.1750.10">
    <property type="entry name" value="Hect, E3 ligase catalytic domains"/>
    <property type="match status" value="1"/>
</dbReference>
<dbReference type="EMBL" id="CACRXK020000444">
    <property type="protein sequence ID" value="CAB3981920.1"/>
    <property type="molecule type" value="Genomic_DNA"/>
</dbReference>
<comment type="caution">
    <text evidence="2">Lacks conserved residue(s) required for the propagation of feature annotation.</text>
</comment>
<proteinExistence type="predicted"/>
<dbReference type="InterPro" id="IPR000569">
    <property type="entry name" value="HECT_dom"/>
</dbReference>
<evidence type="ECO:0000256" key="2">
    <source>
        <dbReference type="PROSITE-ProRule" id="PRU00104"/>
    </source>
</evidence>
<dbReference type="OrthoDB" id="2384350at2759"/>
<dbReference type="GO" id="GO:0016874">
    <property type="term" value="F:ligase activity"/>
    <property type="evidence" value="ECO:0007669"/>
    <property type="project" value="UniProtKB-KW"/>
</dbReference>
<keyword evidence="4" id="KW-1185">Reference proteome</keyword>
<dbReference type="AlphaFoldDB" id="A0A6S7G8R8"/>
<name>A0A6S7G8R8_PARCT</name>
<keyword evidence="3" id="KW-0436">Ligase</keyword>
<sequence length="193" mass="21908">MPSRSDCSYDLYVDLLDNLDAHEDDDIQRAIQESLNDEQIVDPKAPLTDLQELLKEHKLSCTRSGDPNEIIVRRTKLLESAYRAVKSKMFDCCKELVVQFSGEDAIDAGGPQREFLEGSEGKMTFTHNLKLLENKYWLAGRLVGMSLIHDGPGLECIHPIVYQLMCGLPCDVYDFDVTLITDHDFVETVQRVQ</sequence>
<reference evidence="3" key="1">
    <citation type="submission" date="2020-04" db="EMBL/GenBank/DDBJ databases">
        <authorList>
            <person name="Alioto T."/>
            <person name="Alioto T."/>
            <person name="Gomez Garrido J."/>
        </authorList>
    </citation>
    <scope>NUCLEOTIDE SEQUENCE</scope>
    <source>
        <strain evidence="3">A484AB</strain>
    </source>
</reference>
<dbReference type="GO" id="GO:0004842">
    <property type="term" value="F:ubiquitin-protein transferase activity"/>
    <property type="evidence" value="ECO:0007669"/>
    <property type="project" value="InterPro"/>
</dbReference>
<comment type="caution">
    <text evidence="3">The sequence shown here is derived from an EMBL/GenBank/DDBJ whole genome shotgun (WGS) entry which is preliminary data.</text>
</comment>
<keyword evidence="1 2" id="KW-0833">Ubl conjugation pathway</keyword>